<dbReference type="RefSeq" id="WP_150453865.1">
    <property type="nucleotide sequence ID" value="NZ_VYKI01000005.1"/>
</dbReference>
<dbReference type="InterPro" id="IPR007899">
    <property type="entry name" value="CHAD_dom"/>
</dbReference>
<dbReference type="Pfam" id="PF05235">
    <property type="entry name" value="CHAD"/>
    <property type="match status" value="1"/>
</dbReference>
<keyword evidence="3" id="KW-1185">Reference proteome</keyword>
<dbReference type="Gene3D" id="1.40.20.10">
    <property type="entry name" value="CHAD domain"/>
    <property type="match status" value="1"/>
</dbReference>
<dbReference type="EMBL" id="VYKI01000005">
    <property type="protein sequence ID" value="KAA9001442.1"/>
    <property type="molecule type" value="Genomic_DNA"/>
</dbReference>
<organism evidence="2 3">
    <name type="scientific">Stenotrophomonas cyclobalanopsidis</name>
    <dbReference type="NCBI Taxonomy" id="2771362"/>
    <lineage>
        <taxon>Bacteria</taxon>
        <taxon>Pseudomonadati</taxon>
        <taxon>Pseudomonadota</taxon>
        <taxon>Gammaproteobacteria</taxon>
        <taxon>Lysobacterales</taxon>
        <taxon>Lysobacteraceae</taxon>
        <taxon>Stenotrophomonas</taxon>
    </lineage>
</organism>
<protein>
    <submittedName>
        <fullName evidence="2">CHAD domain-containing protein</fullName>
    </submittedName>
</protein>
<dbReference type="SMART" id="SM00880">
    <property type="entry name" value="CHAD"/>
    <property type="match status" value="1"/>
</dbReference>
<dbReference type="Proteomes" id="UP000326367">
    <property type="component" value="Unassembled WGS sequence"/>
</dbReference>
<evidence type="ECO:0000313" key="3">
    <source>
        <dbReference type="Proteomes" id="UP000326367"/>
    </source>
</evidence>
<gene>
    <name evidence="2" type="ORF">FJU31_05605</name>
</gene>
<feature type="domain" description="CHAD" evidence="1">
    <location>
        <begin position="1"/>
        <end position="258"/>
    </location>
</feature>
<accession>A0ABQ6T2U2</accession>
<dbReference type="PANTHER" id="PTHR39339:SF1">
    <property type="entry name" value="CHAD DOMAIN-CONTAINING PROTEIN"/>
    <property type="match status" value="1"/>
</dbReference>
<dbReference type="PROSITE" id="PS51708">
    <property type="entry name" value="CHAD"/>
    <property type="match status" value="1"/>
</dbReference>
<name>A0ABQ6T2U2_9GAMM</name>
<proteinExistence type="predicted"/>
<dbReference type="PANTHER" id="PTHR39339">
    <property type="entry name" value="SLR1444 PROTEIN"/>
    <property type="match status" value="1"/>
</dbReference>
<evidence type="ECO:0000259" key="1">
    <source>
        <dbReference type="PROSITE" id="PS51708"/>
    </source>
</evidence>
<reference evidence="2 3" key="1">
    <citation type="journal article" date="2020" name="Antonie Van Leeuwenhoek">
        <title>Stenotrophomonas cyclobalanopsidis sp. nov., isolated from the leaf spot disease of Cyclobalanopsis patelliformis.</title>
        <authorList>
            <person name="Bian D.R."/>
            <person name="Xue H."/>
            <person name="Piao C.G."/>
            <person name="Li Y."/>
        </authorList>
    </citation>
    <scope>NUCLEOTIDE SEQUENCE [LARGE SCALE GENOMIC DNA]</scope>
    <source>
        <strain evidence="2 3">TPQG1-4</strain>
    </source>
</reference>
<dbReference type="InterPro" id="IPR038186">
    <property type="entry name" value="CHAD_dom_sf"/>
</dbReference>
<evidence type="ECO:0000313" key="2">
    <source>
        <dbReference type="EMBL" id="KAA9001442.1"/>
    </source>
</evidence>
<sequence length="258" mass="28753">MSAADPGESVRKRAMQECRSIIAALSASDDPHAAIHAARKAIRRLRAVLALSRDSALELDDADRRLQRLGDSLSDLRDAHVVVQAAVYLQDAHAAEAWPGIIARLIQRRDRLLQEALQRDPGFDRRVRVVLGVQEQLAAQSWSKLRRSTLRRNLEYSRTRAGKAARRASDDGGAEAIHRWRRKARRLRMQIDVAQALKLHAGHAESKNGDARALHRLSDVLGEQQDLQLLRNLVRAMPAADGKARVLEQLRDAEPVGG</sequence>
<comment type="caution">
    <text evidence="2">The sequence shown here is derived from an EMBL/GenBank/DDBJ whole genome shotgun (WGS) entry which is preliminary data.</text>
</comment>